<accession>A0A9X2P724</accession>
<keyword evidence="11" id="KW-1185">Reference proteome</keyword>
<name>A0A9X2P724_9BACT</name>
<dbReference type="InterPro" id="IPR029045">
    <property type="entry name" value="ClpP/crotonase-like_dom_sf"/>
</dbReference>
<dbReference type="PANTHER" id="PTHR33209">
    <property type="entry name" value="PROTEASE 4"/>
    <property type="match status" value="1"/>
</dbReference>
<evidence type="ECO:0000256" key="1">
    <source>
        <dbReference type="ARBA" id="ARBA00004370"/>
    </source>
</evidence>
<evidence type="ECO:0000256" key="2">
    <source>
        <dbReference type="ARBA" id="ARBA00008683"/>
    </source>
</evidence>
<dbReference type="SUPFAM" id="SSF52096">
    <property type="entry name" value="ClpP/crotonase"/>
    <property type="match status" value="2"/>
</dbReference>
<comment type="similarity">
    <text evidence="2">Belongs to the peptidase S49 family.</text>
</comment>
<evidence type="ECO:0000256" key="7">
    <source>
        <dbReference type="PIRSR" id="PIRSR001217-1"/>
    </source>
</evidence>
<protein>
    <submittedName>
        <fullName evidence="10">Signal peptide peptidase SppA</fullName>
    </submittedName>
</protein>
<dbReference type="NCBIfam" id="TIGR00705">
    <property type="entry name" value="SppA_67K"/>
    <property type="match status" value="1"/>
</dbReference>
<comment type="subcellular location">
    <subcellularLocation>
        <location evidence="1">Membrane</location>
    </subcellularLocation>
</comment>
<dbReference type="InterPro" id="IPR002142">
    <property type="entry name" value="Peptidase_S49"/>
</dbReference>
<dbReference type="PANTHER" id="PTHR33209:SF1">
    <property type="entry name" value="PEPTIDASE S49 DOMAIN-CONTAINING PROTEIN"/>
    <property type="match status" value="1"/>
</dbReference>
<dbReference type="Gene3D" id="3.90.226.10">
    <property type="entry name" value="2-enoyl-CoA Hydratase, Chain A, domain 1"/>
    <property type="match status" value="4"/>
</dbReference>
<reference evidence="10" key="1">
    <citation type="submission" date="2022-08" db="EMBL/GenBank/DDBJ databases">
        <authorList>
            <person name="Zhang D."/>
        </authorList>
    </citation>
    <scope>NUCLEOTIDE SEQUENCE</scope>
    <source>
        <strain evidence="10">XJ19-11</strain>
    </source>
</reference>
<feature type="transmembrane region" description="Helical" evidence="8">
    <location>
        <begin position="7"/>
        <end position="32"/>
    </location>
</feature>
<comment type="caution">
    <text evidence="10">The sequence shown here is derived from an EMBL/GenBank/DDBJ whole genome shotgun (WGS) entry which is preliminary data.</text>
</comment>
<keyword evidence="3" id="KW-0645">Protease</keyword>
<dbReference type="EMBL" id="JANSUY010000016">
    <property type="protein sequence ID" value="MCR9016597.1"/>
    <property type="molecule type" value="Genomic_DNA"/>
</dbReference>
<keyword evidence="8" id="KW-0812">Transmembrane</keyword>
<dbReference type="PIRSF" id="PIRSF001217">
    <property type="entry name" value="Protease_4_SppA"/>
    <property type="match status" value="1"/>
</dbReference>
<keyword evidence="6 8" id="KW-0472">Membrane</keyword>
<evidence type="ECO:0000256" key="3">
    <source>
        <dbReference type="ARBA" id="ARBA00022670"/>
    </source>
</evidence>
<evidence type="ECO:0000256" key="5">
    <source>
        <dbReference type="ARBA" id="ARBA00022825"/>
    </source>
</evidence>
<dbReference type="InterPro" id="IPR004635">
    <property type="entry name" value="Pept_S49_SppA"/>
</dbReference>
<feature type="active site" description="Nucleophile" evidence="7">
    <location>
        <position position="386"/>
    </location>
</feature>
<dbReference type="InterPro" id="IPR047217">
    <property type="entry name" value="S49_SppA_67K_type_N"/>
</dbReference>
<keyword evidence="4" id="KW-0378">Hydrolase</keyword>
<proteinExistence type="inferred from homology"/>
<dbReference type="Pfam" id="PF01343">
    <property type="entry name" value="Peptidase_S49"/>
    <property type="match status" value="2"/>
</dbReference>
<feature type="domain" description="Peptidase S49" evidence="9">
    <location>
        <begin position="125"/>
        <end position="277"/>
    </location>
</feature>
<dbReference type="CDD" id="cd07018">
    <property type="entry name" value="S49_SppA_67K_type"/>
    <property type="match status" value="1"/>
</dbReference>
<dbReference type="GO" id="GO:0008236">
    <property type="term" value="F:serine-type peptidase activity"/>
    <property type="evidence" value="ECO:0007669"/>
    <property type="project" value="UniProtKB-KW"/>
</dbReference>
<evidence type="ECO:0000256" key="4">
    <source>
        <dbReference type="ARBA" id="ARBA00022801"/>
    </source>
</evidence>
<evidence type="ECO:0000313" key="10">
    <source>
        <dbReference type="EMBL" id="MCR9016597.1"/>
    </source>
</evidence>
<dbReference type="CDD" id="cd07023">
    <property type="entry name" value="S49_Sppa_N_C"/>
    <property type="match status" value="1"/>
</dbReference>
<evidence type="ECO:0000256" key="8">
    <source>
        <dbReference type="SAM" id="Phobius"/>
    </source>
</evidence>
<dbReference type="RefSeq" id="WP_258424446.1">
    <property type="nucleotide sequence ID" value="NZ_JANSUY010000016.1"/>
</dbReference>
<sequence length="587" mass="64872">MRFLGNVLAVIVGLLIFSVMSFFILAGIIAVISSSSESDVDVKENTVLLLNLEGRQLVERSSEDDPDFSSFNVFGGVSTVGLTSLKRAIETAKENENVKGIFIKAGTFSAGQAGIKELRDALKDFKSSGKFIVSYGEYYTEGGYFLSSISDDIYINPSGLMEFNGFASEVVFFKGMFEKLEIEPQVFRVGDFKSAVEPFILDKMSDSSRMQTASFLNDLNNFALNEISESRGISLDSLSEINNKMLVRKLSDALEYKLVDGLWYEDQVIDLMKEKLGLGEEDKINTINMTGINRASKTKNLTSKNRIAIIVAEGDIVSGKAEGVIASDRFKEEIKNARKNKDVKAIVLRVNSPGGSALASEVIWRELDLASKEKPVIASMGEVAASGGYYIAAAADTIVAQPNTITGSIGIFAMWFNAQGLLNNKLGITTDVVKTGELSDFLTPTRKISEMEKNIFQAQVEEGYDIFLTRVADGRNKSKEEIMKVASGRVWSGNQALANGLVDVLGGLDDAVKIAAEKAGVAEDYRVVYYPQTRPWFERFLSEFTNDVQVFYQKQQLGTFYPIYKQIESVKKYEGLMVRMPYDIVIR</sequence>
<keyword evidence="8" id="KW-1133">Transmembrane helix</keyword>
<keyword evidence="5" id="KW-0720">Serine protease</keyword>
<dbReference type="GO" id="GO:0016020">
    <property type="term" value="C:membrane"/>
    <property type="evidence" value="ECO:0007669"/>
    <property type="project" value="UniProtKB-SubCell"/>
</dbReference>
<evidence type="ECO:0000313" key="11">
    <source>
        <dbReference type="Proteomes" id="UP001142175"/>
    </source>
</evidence>
<dbReference type="InterPro" id="IPR047272">
    <property type="entry name" value="S49_SppA_C"/>
</dbReference>
<organism evidence="10 11">
    <name type="scientific">Aquiflexum gelatinilyticum</name>
    <dbReference type="NCBI Taxonomy" id="2961943"/>
    <lineage>
        <taxon>Bacteria</taxon>
        <taxon>Pseudomonadati</taxon>
        <taxon>Bacteroidota</taxon>
        <taxon>Cytophagia</taxon>
        <taxon>Cytophagales</taxon>
        <taxon>Cyclobacteriaceae</taxon>
        <taxon>Aquiflexum</taxon>
    </lineage>
</organism>
<feature type="active site" description="Proton donor/acceptor" evidence="7">
    <location>
        <position position="193"/>
    </location>
</feature>
<dbReference type="InterPro" id="IPR004634">
    <property type="entry name" value="Pept_S49_pIV"/>
</dbReference>
<dbReference type="Proteomes" id="UP001142175">
    <property type="component" value="Unassembled WGS sequence"/>
</dbReference>
<feature type="domain" description="Peptidase S49" evidence="9">
    <location>
        <begin position="371"/>
        <end position="521"/>
    </location>
</feature>
<dbReference type="NCBIfam" id="TIGR00706">
    <property type="entry name" value="SppA_dom"/>
    <property type="match status" value="1"/>
</dbReference>
<dbReference type="AlphaFoldDB" id="A0A9X2P724"/>
<evidence type="ECO:0000256" key="6">
    <source>
        <dbReference type="ARBA" id="ARBA00023136"/>
    </source>
</evidence>
<dbReference type="GO" id="GO:0006465">
    <property type="term" value="P:signal peptide processing"/>
    <property type="evidence" value="ECO:0007669"/>
    <property type="project" value="InterPro"/>
</dbReference>
<evidence type="ECO:0000259" key="9">
    <source>
        <dbReference type="Pfam" id="PF01343"/>
    </source>
</evidence>
<gene>
    <name evidence="10" type="primary">sppA</name>
    <name evidence="10" type="ORF">NU887_16270</name>
</gene>